<keyword evidence="8" id="KW-0238">DNA-binding</keyword>
<evidence type="ECO:0000259" key="15">
    <source>
        <dbReference type="PROSITE" id="PS50982"/>
    </source>
</evidence>
<feature type="compositionally biased region" description="Pro residues" evidence="13">
    <location>
        <begin position="368"/>
        <end position="379"/>
    </location>
</feature>
<feature type="region of interest" description="Disordered" evidence="13">
    <location>
        <begin position="1"/>
        <end position="26"/>
    </location>
</feature>
<feature type="compositionally biased region" description="Low complexity" evidence="13">
    <location>
        <begin position="210"/>
        <end position="229"/>
    </location>
</feature>
<dbReference type="InterPro" id="IPR016177">
    <property type="entry name" value="DNA-bd_dom_sf"/>
</dbReference>
<keyword evidence="14" id="KW-0472">Membrane</keyword>
<reference evidence="16" key="3">
    <citation type="submission" date="2025-09" db="UniProtKB">
        <authorList>
            <consortium name="Ensembl"/>
        </authorList>
    </citation>
    <scope>IDENTIFICATION</scope>
</reference>
<evidence type="ECO:0000256" key="5">
    <source>
        <dbReference type="ARBA" id="ARBA00022737"/>
    </source>
</evidence>
<dbReference type="GO" id="GO:0008327">
    <property type="term" value="F:methyl-CpG binding"/>
    <property type="evidence" value="ECO:0007669"/>
    <property type="project" value="TreeGrafter"/>
</dbReference>
<dbReference type="GO" id="GO:0010385">
    <property type="term" value="F:double-stranded methylated DNA binding"/>
    <property type="evidence" value="ECO:0007669"/>
    <property type="project" value="TreeGrafter"/>
</dbReference>
<dbReference type="Pfam" id="PF01429">
    <property type="entry name" value="MBD"/>
    <property type="match status" value="1"/>
</dbReference>
<keyword evidence="6" id="KW-0007">Acetylation</keyword>
<dbReference type="InterPro" id="IPR045138">
    <property type="entry name" value="MeCP2/MBD4"/>
</dbReference>
<organism evidence="16 17">
    <name type="scientific">Melopsittacus undulatus</name>
    <name type="common">Budgerigar</name>
    <name type="synonym">Psittacus undulatus</name>
    <dbReference type="NCBI Taxonomy" id="13146"/>
    <lineage>
        <taxon>Eukaryota</taxon>
        <taxon>Metazoa</taxon>
        <taxon>Chordata</taxon>
        <taxon>Craniata</taxon>
        <taxon>Vertebrata</taxon>
        <taxon>Euteleostomi</taxon>
        <taxon>Archelosauria</taxon>
        <taxon>Archosauria</taxon>
        <taxon>Dinosauria</taxon>
        <taxon>Saurischia</taxon>
        <taxon>Theropoda</taxon>
        <taxon>Coelurosauria</taxon>
        <taxon>Aves</taxon>
        <taxon>Neognathae</taxon>
        <taxon>Neoaves</taxon>
        <taxon>Telluraves</taxon>
        <taxon>Australaves</taxon>
        <taxon>Psittaciformes</taxon>
        <taxon>Psittaculidae</taxon>
        <taxon>Melopsittacus</taxon>
    </lineage>
</organism>
<feature type="compositionally biased region" description="Low complexity" evidence="13">
    <location>
        <begin position="239"/>
        <end position="250"/>
    </location>
</feature>
<sequence length="422" mass="44272">MYEDPTLPEGWTRKLKQRKSGRSAGKYDVYLINPQGKAFRSKVELVAYFEKVGDTSLDPNDFDFTVTGRGSPSRREQRPPKKPKGTKSSGTGRGRGRPKGSGAPKAPKAAKSPAKLLVKMPFAAGARGDAGAGAAATSSAQVLAVKRPGRKRKAEPDRHGGAPKKRGRKPAAAAAAPAVQETVLPIKKRKTREPALLEATKPTPAPAPRGPRAARGSPKGRGAAAVPAPGRREMGGVAGAERAPPGQPQGQRRRRPPPGAGLQWMLPAPRHQRRLRRGKDSAGAGAGGGARAQGRCFLLVLVLLLLVLVLLLLVLVLGAPPAPPPPAPRCRGRRHRPATTRSTPGRLCPSGSADCEPTNHGPRMDTWTPPPIHTPPPQTLPQLHHPEAPPPSQPPPPSMTEKHSEGPPISTKGGGVALGTPP</sequence>
<dbReference type="Ensembl" id="ENSMUNT00000032887.1">
    <property type="protein sequence ID" value="ENSMUNP00000024915.1"/>
    <property type="gene ID" value="ENSMUNG00000019763.1"/>
</dbReference>
<dbReference type="SUPFAM" id="SSF54171">
    <property type="entry name" value="DNA-binding domain"/>
    <property type="match status" value="1"/>
</dbReference>
<feature type="compositionally biased region" description="Low complexity" evidence="13">
    <location>
        <begin position="100"/>
        <end position="114"/>
    </location>
</feature>
<evidence type="ECO:0000256" key="4">
    <source>
        <dbReference type="ARBA" id="ARBA00022553"/>
    </source>
</evidence>
<proteinExistence type="predicted"/>
<dbReference type="PANTHER" id="PTHR15074">
    <property type="entry name" value="METHYL-CPG-BINDING PROTEIN"/>
    <property type="match status" value="1"/>
</dbReference>
<keyword evidence="3" id="KW-0678">Repressor</keyword>
<dbReference type="GO" id="GO:0048468">
    <property type="term" value="P:cell development"/>
    <property type="evidence" value="ECO:0007669"/>
    <property type="project" value="UniProtKB-ARBA"/>
</dbReference>
<dbReference type="PROSITE" id="PS50982">
    <property type="entry name" value="MBD"/>
    <property type="match status" value="1"/>
</dbReference>
<dbReference type="GO" id="GO:0040029">
    <property type="term" value="P:epigenetic regulation of gene expression"/>
    <property type="evidence" value="ECO:0007669"/>
    <property type="project" value="UniProtKB-ARBA"/>
</dbReference>
<dbReference type="FunFam" id="3.30.890.10:FF:000004">
    <property type="entry name" value="Methyl-CpG-binding protein 2"/>
    <property type="match status" value="1"/>
</dbReference>
<keyword evidence="2" id="KW-0488">Methylation</keyword>
<dbReference type="GO" id="GO:2000026">
    <property type="term" value="P:regulation of multicellular organismal development"/>
    <property type="evidence" value="ECO:0007669"/>
    <property type="project" value="UniProtKB-ARBA"/>
</dbReference>
<evidence type="ECO:0000256" key="8">
    <source>
        <dbReference type="ARBA" id="ARBA00023125"/>
    </source>
</evidence>
<keyword evidence="14" id="KW-0812">Transmembrane</keyword>
<keyword evidence="7" id="KW-0805">Transcription regulation</keyword>
<accession>A0A8V5GMG9</accession>
<dbReference type="GO" id="GO:0000792">
    <property type="term" value="C:heterochromatin"/>
    <property type="evidence" value="ECO:0007669"/>
    <property type="project" value="TreeGrafter"/>
</dbReference>
<dbReference type="Proteomes" id="UP000694405">
    <property type="component" value="Chromosome 22"/>
</dbReference>
<keyword evidence="9" id="KW-0804">Transcription</keyword>
<dbReference type="SMART" id="SM00391">
    <property type="entry name" value="MBD"/>
    <property type="match status" value="1"/>
</dbReference>
<evidence type="ECO:0000256" key="11">
    <source>
        <dbReference type="ARBA" id="ARBA00063689"/>
    </source>
</evidence>
<dbReference type="GO" id="GO:0010629">
    <property type="term" value="P:negative regulation of gene expression"/>
    <property type="evidence" value="ECO:0007669"/>
    <property type="project" value="UniProtKB-ARBA"/>
</dbReference>
<feature type="region of interest" description="Disordered" evidence="13">
    <location>
        <begin position="320"/>
        <end position="422"/>
    </location>
</feature>
<feature type="compositionally biased region" description="Low complexity" evidence="13">
    <location>
        <begin position="127"/>
        <end position="136"/>
    </location>
</feature>
<evidence type="ECO:0000256" key="1">
    <source>
        <dbReference type="ARBA" id="ARBA00004123"/>
    </source>
</evidence>
<dbReference type="PANTHER" id="PTHR15074:SF6">
    <property type="entry name" value="METHYL-CPG-BINDING PROTEIN 2"/>
    <property type="match status" value="1"/>
</dbReference>
<reference evidence="16" key="2">
    <citation type="submission" date="2025-08" db="UniProtKB">
        <authorList>
            <consortium name="Ensembl"/>
        </authorList>
    </citation>
    <scope>IDENTIFICATION</scope>
</reference>
<keyword evidence="17" id="KW-1185">Reference proteome</keyword>
<dbReference type="GO" id="GO:0003682">
    <property type="term" value="F:chromatin binding"/>
    <property type="evidence" value="ECO:0007669"/>
    <property type="project" value="TreeGrafter"/>
</dbReference>
<feature type="region of interest" description="Disordered" evidence="13">
    <location>
        <begin position="127"/>
        <end position="290"/>
    </location>
</feature>
<keyword evidence="4" id="KW-0597">Phosphoprotein</keyword>
<protein>
    <recommendedName>
        <fullName evidence="12">Methyl-CpG-binding protein 2</fullName>
    </recommendedName>
</protein>
<evidence type="ECO:0000313" key="17">
    <source>
        <dbReference type="Proteomes" id="UP000694405"/>
    </source>
</evidence>
<evidence type="ECO:0000256" key="3">
    <source>
        <dbReference type="ARBA" id="ARBA00022491"/>
    </source>
</evidence>
<evidence type="ECO:0000256" key="6">
    <source>
        <dbReference type="ARBA" id="ARBA00022990"/>
    </source>
</evidence>
<dbReference type="CDD" id="cd01396">
    <property type="entry name" value="MeCP2_MBD"/>
    <property type="match status" value="1"/>
</dbReference>
<evidence type="ECO:0000256" key="10">
    <source>
        <dbReference type="ARBA" id="ARBA00023242"/>
    </source>
</evidence>
<dbReference type="InterPro" id="IPR001739">
    <property type="entry name" value="Methyl_CpG_DNA-bd"/>
</dbReference>
<evidence type="ECO:0000256" key="14">
    <source>
        <dbReference type="SAM" id="Phobius"/>
    </source>
</evidence>
<evidence type="ECO:0000256" key="9">
    <source>
        <dbReference type="ARBA" id="ARBA00023163"/>
    </source>
</evidence>
<feature type="region of interest" description="Disordered" evidence="13">
    <location>
        <begin position="54"/>
        <end position="114"/>
    </location>
</feature>
<feature type="transmembrane region" description="Helical" evidence="14">
    <location>
        <begin position="296"/>
        <end position="319"/>
    </location>
</feature>
<evidence type="ECO:0000256" key="2">
    <source>
        <dbReference type="ARBA" id="ARBA00022481"/>
    </source>
</evidence>
<feature type="domain" description="MBD" evidence="15">
    <location>
        <begin position="1"/>
        <end position="69"/>
    </location>
</feature>
<feature type="compositionally biased region" description="Pro residues" evidence="13">
    <location>
        <begin position="388"/>
        <end position="398"/>
    </location>
</feature>
<feature type="compositionally biased region" description="Gly residues" evidence="13">
    <location>
        <begin position="412"/>
        <end position="422"/>
    </location>
</feature>
<evidence type="ECO:0000256" key="13">
    <source>
        <dbReference type="SAM" id="MobiDB-lite"/>
    </source>
</evidence>
<comment type="subcellular location">
    <subcellularLocation>
        <location evidence="1">Nucleus</location>
    </subcellularLocation>
</comment>
<keyword evidence="14" id="KW-1133">Transmembrane helix</keyword>
<keyword evidence="10" id="KW-0539">Nucleus</keyword>
<comment type="subunit">
    <text evidence="11">Interacts with FNBP3. Interacts with CDKL5. Interacts with ATRX; MECP2 recruits ATRX to pericentric heterochromatin in neuronal cells. Interacts with NCOR2. Interacts with TBL1XR1; bridges interaction between MECP2 and NCOR1. Interacts with TBL1X; recruits TBL1X to the heterochromatin foci.</text>
</comment>
<evidence type="ECO:0000256" key="7">
    <source>
        <dbReference type="ARBA" id="ARBA00023015"/>
    </source>
</evidence>
<reference evidence="16" key="1">
    <citation type="submission" date="2020-03" db="EMBL/GenBank/DDBJ databases">
        <title>Melopsittacus undulatus (budgerigar) genome, bMelUnd1, maternal haplotype with Z.</title>
        <authorList>
            <person name="Gedman G."/>
            <person name="Mountcastle J."/>
            <person name="Haase B."/>
            <person name="Formenti G."/>
            <person name="Wright T."/>
            <person name="Apodaca J."/>
            <person name="Pelan S."/>
            <person name="Chow W."/>
            <person name="Rhie A."/>
            <person name="Howe K."/>
            <person name="Fedrigo O."/>
            <person name="Jarvis E.D."/>
        </authorList>
    </citation>
    <scope>NUCLEOTIDE SEQUENCE [LARGE SCALE GENOMIC DNA]</scope>
</reference>
<dbReference type="GO" id="GO:0000122">
    <property type="term" value="P:negative regulation of transcription by RNA polymerase II"/>
    <property type="evidence" value="ECO:0007669"/>
    <property type="project" value="TreeGrafter"/>
</dbReference>
<dbReference type="GO" id="GO:0051093">
    <property type="term" value="P:negative regulation of developmental process"/>
    <property type="evidence" value="ECO:0007669"/>
    <property type="project" value="UniProtKB-ARBA"/>
</dbReference>
<evidence type="ECO:0000256" key="12">
    <source>
        <dbReference type="ARBA" id="ARBA00072376"/>
    </source>
</evidence>
<evidence type="ECO:0000313" key="16">
    <source>
        <dbReference type="Ensembl" id="ENSMUNP00000024915.1"/>
    </source>
</evidence>
<dbReference type="Gene3D" id="3.30.890.10">
    <property type="entry name" value="Methyl-cpg-binding Protein 2, Chain A"/>
    <property type="match status" value="1"/>
</dbReference>
<dbReference type="AlphaFoldDB" id="A0A8V5GMG9"/>
<keyword evidence="5" id="KW-0677">Repeat</keyword>
<dbReference type="GO" id="GO:0005654">
    <property type="term" value="C:nucleoplasm"/>
    <property type="evidence" value="ECO:0007669"/>
    <property type="project" value="UniProtKB-ARBA"/>
</dbReference>
<name>A0A8V5GMG9_MELUD</name>